<reference evidence="1" key="1">
    <citation type="submission" date="2009-01" db="EMBL/GenBank/DDBJ databases">
        <title>Hot accumulation and evolution of cassette chromosome in Staphylococcus haemolyticus.</title>
        <authorList>
            <person name="Han X."/>
            <person name="Ito T."/>
            <person name="Watanabe S."/>
            <person name="Hoshi S."/>
            <person name="Hiramatsu K."/>
        </authorList>
    </citation>
    <scope>NUCLEOTIDE SEQUENCE</scope>
    <source>
        <strain evidence="1">SH480</strain>
    </source>
</reference>
<dbReference type="AlphaFoldDB" id="A0A060PQ06"/>
<dbReference type="InterPro" id="IPR027417">
    <property type="entry name" value="P-loop_NTPase"/>
</dbReference>
<protein>
    <recommendedName>
        <fullName evidence="2">ABC transporter ATP-binding protein</fullName>
    </recommendedName>
</protein>
<accession>A0A060PQ06</accession>
<name>A0A060PQ06_STAHA</name>
<evidence type="ECO:0008006" key="2">
    <source>
        <dbReference type="Google" id="ProtNLM"/>
    </source>
</evidence>
<sequence>MSDKVLELKNATKYYGDKKVLNDINIELSSGKIWLYVKSD</sequence>
<dbReference type="SUPFAM" id="SSF52540">
    <property type="entry name" value="P-loop containing nucleoside triphosphate hydrolases"/>
    <property type="match status" value="1"/>
</dbReference>
<organism evidence="1">
    <name type="scientific">Staphylococcus haemolyticus</name>
    <dbReference type="NCBI Taxonomy" id="1283"/>
    <lineage>
        <taxon>Bacteria</taxon>
        <taxon>Bacillati</taxon>
        <taxon>Bacillota</taxon>
        <taxon>Bacilli</taxon>
        <taxon>Bacillales</taxon>
        <taxon>Staphylococcaceae</taxon>
        <taxon>Staphylococcus</taxon>
    </lineage>
</organism>
<dbReference type="EMBL" id="AB477967">
    <property type="protein sequence ID" value="BAO96286.1"/>
    <property type="molecule type" value="Genomic_DNA"/>
</dbReference>
<proteinExistence type="predicted"/>
<evidence type="ECO:0000313" key="1">
    <source>
        <dbReference type="EMBL" id="BAO96286.1"/>
    </source>
</evidence>
<dbReference type="RefSeq" id="WP_011274423.1">
    <property type="nucleotide sequence ID" value="NZ_CUER01000030.1"/>
</dbReference>